<organism evidence="2 3">
    <name type="scientific">Ruminococcus flavefaciens</name>
    <dbReference type="NCBI Taxonomy" id="1265"/>
    <lineage>
        <taxon>Bacteria</taxon>
        <taxon>Bacillati</taxon>
        <taxon>Bacillota</taxon>
        <taxon>Clostridia</taxon>
        <taxon>Eubacteriales</taxon>
        <taxon>Oscillospiraceae</taxon>
        <taxon>Ruminococcus</taxon>
    </lineage>
</organism>
<proteinExistence type="predicted"/>
<keyword evidence="1" id="KW-0472">Membrane</keyword>
<keyword evidence="1" id="KW-1133">Transmembrane helix</keyword>
<evidence type="ECO:0000256" key="1">
    <source>
        <dbReference type="SAM" id="Phobius"/>
    </source>
</evidence>
<keyword evidence="1" id="KW-0812">Transmembrane</keyword>
<reference evidence="2 3" key="1">
    <citation type="submission" date="2018-05" db="EMBL/GenBank/DDBJ databases">
        <title>The Hungate 1000. A catalogue of reference genomes from the rumen microbiome.</title>
        <authorList>
            <person name="Kelly W."/>
        </authorList>
    </citation>
    <scope>NUCLEOTIDE SEQUENCE [LARGE SCALE GENOMIC DNA]</scope>
    <source>
        <strain evidence="2 3">SAb67</strain>
    </source>
</reference>
<dbReference type="EMBL" id="QGDI01000009">
    <property type="protein sequence ID" value="PWJ11567.1"/>
    <property type="molecule type" value="Genomic_DNA"/>
</dbReference>
<evidence type="ECO:0000313" key="2">
    <source>
        <dbReference type="EMBL" id="PWJ11567.1"/>
    </source>
</evidence>
<comment type="caution">
    <text evidence="2">The sequence shown here is derived from an EMBL/GenBank/DDBJ whole genome shotgun (WGS) entry which is preliminary data.</text>
</comment>
<evidence type="ECO:0008006" key="4">
    <source>
        <dbReference type="Google" id="ProtNLM"/>
    </source>
</evidence>
<dbReference type="AlphaFoldDB" id="A0A315XX35"/>
<dbReference type="OrthoDB" id="1828651at2"/>
<gene>
    <name evidence="2" type="ORF">IE37_02330</name>
</gene>
<feature type="transmembrane region" description="Helical" evidence="1">
    <location>
        <begin position="20"/>
        <end position="40"/>
    </location>
</feature>
<sequence>MTGGDSGFVFKDDMSRKSKITLVAVFLGLAAIFFLLTIFVDCLTSSLEKKCTGTVYGVVTDVKTEHYNDSYYLNGREKNRTKTRNIYTITVENDDIFKYPTLSSSDTSLSVGSRVTIHYDPNDTALFYFNETEDSINALGITFTALGCICLIVGLVLLFAFFILRKYRESQLY</sequence>
<accession>A0A315XX35</accession>
<name>A0A315XX35_RUMFL</name>
<protein>
    <recommendedName>
        <fullName evidence="4">DUF3592 domain-containing protein</fullName>
    </recommendedName>
</protein>
<evidence type="ECO:0000313" key="3">
    <source>
        <dbReference type="Proteomes" id="UP000245720"/>
    </source>
</evidence>
<dbReference type="Proteomes" id="UP000245720">
    <property type="component" value="Unassembled WGS sequence"/>
</dbReference>
<feature type="transmembrane region" description="Helical" evidence="1">
    <location>
        <begin position="136"/>
        <end position="164"/>
    </location>
</feature>
<dbReference type="RefSeq" id="WP_109727071.1">
    <property type="nucleotide sequence ID" value="NZ_QGDI01000009.1"/>
</dbReference>